<dbReference type="PRINTS" id="PR00368">
    <property type="entry name" value="FADPNR"/>
</dbReference>
<reference evidence="2 3" key="1">
    <citation type="submission" date="2024-02" db="EMBL/GenBank/DDBJ databases">
        <authorList>
            <person name="Saticioglu I.B."/>
        </authorList>
    </citation>
    <scope>NUCLEOTIDE SEQUENCE [LARGE SCALE GENOMIC DNA]</scope>
    <source>
        <strain evidence="2 3">Mu-86</strain>
    </source>
</reference>
<keyword evidence="1" id="KW-0560">Oxidoreductase</keyword>
<evidence type="ECO:0000313" key="3">
    <source>
        <dbReference type="Proteomes" id="UP001368654"/>
    </source>
</evidence>
<accession>A0ABU8LQM9</accession>
<dbReference type="PANTHER" id="PTHR43539:SF78">
    <property type="entry name" value="FLAVIN-CONTAINING MONOOXYGENASE"/>
    <property type="match status" value="1"/>
</dbReference>
<dbReference type="RefSeq" id="WP_337336997.1">
    <property type="nucleotide sequence ID" value="NZ_JBBDGL010000001.1"/>
</dbReference>
<keyword evidence="3" id="KW-1185">Reference proteome</keyword>
<comment type="caution">
    <text evidence="2">The sequence shown here is derived from an EMBL/GenBank/DDBJ whole genome shotgun (WGS) entry which is preliminary data.</text>
</comment>
<dbReference type="Proteomes" id="UP001368654">
    <property type="component" value="Unassembled WGS sequence"/>
</dbReference>
<gene>
    <name evidence="2" type="ORF">WDU96_02980</name>
</gene>
<evidence type="ECO:0000256" key="1">
    <source>
        <dbReference type="ARBA" id="ARBA00023002"/>
    </source>
</evidence>
<dbReference type="InterPro" id="IPR036188">
    <property type="entry name" value="FAD/NAD-bd_sf"/>
</dbReference>
<dbReference type="EMBL" id="JBBDGL010000001">
    <property type="protein sequence ID" value="MEJ1154562.1"/>
    <property type="molecule type" value="Genomic_DNA"/>
</dbReference>
<dbReference type="PANTHER" id="PTHR43539">
    <property type="entry name" value="FLAVIN-BINDING MONOOXYGENASE-LIKE PROTEIN (AFU_ORTHOLOGUE AFUA_4G09220)"/>
    <property type="match status" value="1"/>
</dbReference>
<dbReference type="InterPro" id="IPR050982">
    <property type="entry name" value="Auxin_biosynth/cation_transpt"/>
</dbReference>
<dbReference type="PRINTS" id="PR00411">
    <property type="entry name" value="PNDRDTASEI"/>
</dbReference>
<protein>
    <submittedName>
        <fullName evidence="2">NAD(P)-binding domain-containing protein</fullName>
    </submittedName>
</protein>
<proteinExistence type="predicted"/>
<organism evidence="2 3">
    <name type="scientific">Microbacterium marmarense</name>
    <dbReference type="NCBI Taxonomy" id="3122051"/>
    <lineage>
        <taxon>Bacteria</taxon>
        <taxon>Bacillati</taxon>
        <taxon>Actinomycetota</taxon>
        <taxon>Actinomycetes</taxon>
        <taxon>Micrococcales</taxon>
        <taxon>Microbacteriaceae</taxon>
        <taxon>Microbacterium</taxon>
    </lineage>
</organism>
<dbReference type="Pfam" id="PF13738">
    <property type="entry name" value="Pyr_redox_3"/>
    <property type="match status" value="1"/>
</dbReference>
<dbReference type="Gene3D" id="3.50.50.60">
    <property type="entry name" value="FAD/NAD(P)-binding domain"/>
    <property type="match status" value="1"/>
</dbReference>
<sequence>MTLIDLGRPVAQKRRIDTLPVAVIGAGPIGLAAAANLAERGIEFTVFEAGDSVADGVRKWGHIRLFSPWRHLVDPASARLLQAAGWTHPDEEALPDGAELVAQYLMPLAALPAIKENVRTGVEVLAVSREGMDRTRTRGRAATPFVLRVREATGEITEVPARAVIDASGTYRTPNSLGSSGLDPLGLAEVADLVSHALPDVLGAECSRFAGRHTVVVGAGHSAANTLINLAALAEKVPGTRITWAIRNRGAVRVSTSPDDELVARAKIGGRVDTLVERGVIDVVDRFEIARLEREGDSVRIVGNRGGELTDIEADVVVNATGFRPNLDMLREIRLELDEIVEAPKRLAPLIDPNEHSCGTVEPHGFAELRQPEDGFFIAGMKSYGRAPTFLLATGYEQVRSIAAWIDGDTASATKVELSLPATGVCSTDGGPAGGGCCS</sequence>
<evidence type="ECO:0000313" key="2">
    <source>
        <dbReference type="EMBL" id="MEJ1154562.1"/>
    </source>
</evidence>
<name>A0ABU8LQM9_9MICO</name>
<dbReference type="SUPFAM" id="SSF51905">
    <property type="entry name" value="FAD/NAD(P)-binding domain"/>
    <property type="match status" value="1"/>
</dbReference>